<organism evidence="7 8">
    <name type="scientific">Coleofasciculus chthonoplastes PCC 7420</name>
    <dbReference type="NCBI Taxonomy" id="118168"/>
    <lineage>
        <taxon>Bacteria</taxon>
        <taxon>Bacillati</taxon>
        <taxon>Cyanobacteriota</taxon>
        <taxon>Cyanophyceae</taxon>
        <taxon>Coleofasciculales</taxon>
        <taxon>Coleofasciculaceae</taxon>
        <taxon>Coleofasciculus</taxon>
    </lineage>
</organism>
<feature type="transmembrane region" description="Helical" evidence="6">
    <location>
        <begin position="360"/>
        <end position="377"/>
    </location>
</feature>
<feature type="transmembrane region" description="Helical" evidence="6">
    <location>
        <begin position="211"/>
        <end position="234"/>
    </location>
</feature>
<accession>B4VJF3</accession>
<dbReference type="eggNOG" id="COG2211">
    <property type="taxonomic scope" value="Bacteria"/>
</dbReference>
<comment type="similarity">
    <text evidence="2">Belongs to the PucC family.</text>
</comment>
<dbReference type="InterPro" id="IPR004896">
    <property type="entry name" value="PucC-rel"/>
</dbReference>
<keyword evidence="3 6" id="KW-0812">Transmembrane</keyword>
<dbReference type="EMBL" id="DS989842">
    <property type="protein sequence ID" value="EDX78223.1"/>
    <property type="molecule type" value="Genomic_DNA"/>
</dbReference>
<evidence type="ECO:0000256" key="5">
    <source>
        <dbReference type="ARBA" id="ARBA00023136"/>
    </source>
</evidence>
<name>B4VJF3_9CYAN</name>
<dbReference type="PANTHER" id="PTHR23538">
    <property type="entry name" value="44.5 KD BACTERIOCHLOROPHYLL SYNTHASE SUBUNIT"/>
    <property type="match status" value="1"/>
</dbReference>
<keyword evidence="8" id="KW-1185">Reference proteome</keyword>
<evidence type="ECO:0000256" key="2">
    <source>
        <dbReference type="ARBA" id="ARBA00008412"/>
    </source>
</evidence>
<feature type="transmembrane region" description="Helical" evidence="6">
    <location>
        <begin position="131"/>
        <end position="150"/>
    </location>
</feature>
<evidence type="ECO:0000256" key="1">
    <source>
        <dbReference type="ARBA" id="ARBA00004141"/>
    </source>
</evidence>
<dbReference type="HOGENOM" id="CLU_030017_1_0_3"/>
<feature type="transmembrane region" description="Helical" evidence="6">
    <location>
        <begin position="389"/>
        <end position="406"/>
    </location>
</feature>
<dbReference type="PANTHER" id="PTHR23538:SF1">
    <property type="entry name" value="44.5 KD BACTERIOCHLOROPHYLL SYNTHASE SUBUNIT"/>
    <property type="match status" value="1"/>
</dbReference>
<protein>
    <submittedName>
        <fullName evidence="7">Transporter, major facilitator family</fullName>
    </submittedName>
</protein>
<dbReference type="CDD" id="cd06176">
    <property type="entry name" value="MFS_BCD_PucC-like"/>
    <property type="match status" value="1"/>
</dbReference>
<dbReference type="InterPro" id="IPR026036">
    <property type="entry name" value="PucC"/>
</dbReference>
<gene>
    <name evidence="7" type="ORF">MC7420_7961</name>
</gene>
<dbReference type="InterPro" id="IPR036259">
    <property type="entry name" value="MFS_trans_sf"/>
</dbReference>
<feature type="transmembrane region" description="Helical" evidence="6">
    <location>
        <begin position="62"/>
        <end position="83"/>
    </location>
</feature>
<feature type="transmembrane region" description="Helical" evidence="6">
    <location>
        <begin position="412"/>
        <end position="436"/>
    </location>
</feature>
<comment type="subcellular location">
    <subcellularLocation>
        <location evidence="1">Membrane</location>
        <topology evidence="1">Multi-pass membrane protein</topology>
    </subcellularLocation>
</comment>
<keyword evidence="4 6" id="KW-1133">Transmembrane helix</keyword>
<dbReference type="Pfam" id="PF03209">
    <property type="entry name" value="PUCC"/>
    <property type="match status" value="1"/>
</dbReference>
<proteinExistence type="inferred from homology"/>
<feature type="transmembrane region" description="Helical" evidence="6">
    <location>
        <begin position="482"/>
        <end position="502"/>
    </location>
</feature>
<feature type="transmembrane region" description="Helical" evidence="6">
    <location>
        <begin position="170"/>
        <end position="190"/>
    </location>
</feature>
<dbReference type="SUPFAM" id="SSF103473">
    <property type="entry name" value="MFS general substrate transporter"/>
    <property type="match status" value="1"/>
</dbReference>
<evidence type="ECO:0000256" key="3">
    <source>
        <dbReference type="ARBA" id="ARBA00022692"/>
    </source>
</evidence>
<dbReference type="GO" id="GO:0016020">
    <property type="term" value="C:membrane"/>
    <property type="evidence" value="ECO:0007669"/>
    <property type="project" value="UniProtKB-SubCell"/>
</dbReference>
<evidence type="ECO:0000256" key="6">
    <source>
        <dbReference type="SAM" id="Phobius"/>
    </source>
</evidence>
<keyword evidence="5 6" id="KW-0472">Membrane</keyword>
<dbReference type="AlphaFoldDB" id="B4VJF3"/>
<dbReference type="Proteomes" id="UP000003835">
    <property type="component" value="Unassembled WGS sequence"/>
</dbReference>
<sequence>MHISWILSGLLVTDPQETYSFIRSSRKSDRVLTAMETSDFTQSSSTPSSPDKPLPRISILTMFRLGLFQMGLGIMAILTLGILNRVMISELGINPAYATGVLAMHQLVAPARIWFGQLSDAKPLFGYHRSGYVWLGTAGFTIAAFLAVQVMWQLGAAVQTAGGWTLNTEILGWTGILGLIFTLYGLALSASSTPFTAMLVDVSDEDNRSKLIGTTWSMLMVGIIIGGITGGILLKSLDPAETASQVSAEVFSSPLATLQTPLNRLFIIVPLVVIGLTLLATLGIEKKYSRYASRSSLVEREDQVTLGRALKVLTASRQTGLFFTFLLVMTISLFMQEGVLEPYGADVFGMPISETTRLNSYWGLGTLIGVSTTGFLVVPRIGKQNTTKLGCLSVAISFCLIILAGFTQQGEILKLAMLLFGLAAGITTTGGLSLMLDLTAAETAGTFIGAWGLAQAMARGLATFIGGWVLSIGEALFTAPVLAYGLVFALQAVGMIAAIWFLGRVNVQEFRDNTKQAIATVMENDLDG</sequence>
<dbReference type="PIRSF" id="PIRSF016565">
    <property type="entry name" value="PucC"/>
    <property type="match status" value="1"/>
</dbReference>
<feature type="transmembrane region" description="Helical" evidence="6">
    <location>
        <begin position="320"/>
        <end position="340"/>
    </location>
</feature>
<feature type="transmembrane region" description="Helical" evidence="6">
    <location>
        <begin position="448"/>
        <end position="470"/>
    </location>
</feature>
<dbReference type="STRING" id="118168.MC7420_7961"/>
<dbReference type="Gene3D" id="1.20.1250.20">
    <property type="entry name" value="MFS general substrate transporter like domains"/>
    <property type="match status" value="1"/>
</dbReference>
<feature type="transmembrane region" description="Helical" evidence="6">
    <location>
        <begin position="265"/>
        <end position="284"/>
    </location>
</feature>
<evidence type="ECO:0000313" key="8">
    <source>
        <dbReference type="Proteomes" id="UP000003835"/>
    </source>
</evidence>
<evidence type="ECO:0000313" key="7">
    <source>
        <dbReference type="EMBL" id="EDX78223.1"/>
    </source>
</evidence>
<evidence type="ECO:0000256" key="4">
    <source>
        <dbReference type="ARBA" id="ARBA00022989"/>
    </source>
</evidence>
<reference evidence="7 8" key="1">
    <citation type="submission" date="2008-07" db="EMBL/GenBank/DDBJ databases">
        <authorList>
            <person name="Tandeau de Marsac N."/>
            <person name="Ferriera S."/>
            <person name="Johnson J."/>
            <person name="Kravitz S."/>
            <person name="Beeson K."/>
            <person name="Sutton G."/>
            <person name="Rogers Y.-H."/>
            <person name="Friedman R."/>
            <person name="Frazier M."/>
            <person name="Venter J.C."/>
        </authorList>
    </citation>
    <scope>NUCLEOTIDE SEQUENCE [LARGE SCALE GENOMIC DNA]</scope>
    <source>
        <strain evidence="7 8">PCC 7420</strain>
    </source>
</reference>